<feature type="compositionally biased region" description="Pro residues" evidence="1">
    <location>
        <begin position="45"/>
        <end position="54"/>
    </location>
</feature>
<gene>
    <name evidence="3" type="ORF">STRTUCAR8_01976</name>
</gene>
<feature type="transmembrane region" description="Helical" evidence="2">
    <location>
        <begin position="263"/>
        <end position="280"/>
    </location>
</feature>
<proteinExistence type="predicted"/>
<dbReference type="PATRIC" id="fig|698760.3.peg.5507"/>
<dbReference type="STRING" id="85558.T45_06298"/>
<keyword evidence="2" id="KW-0472">Membrane</keyword>
<feature type="compositionally biased region" description="Basic and acidic residues" evidence="1">
    <location>
        <begin position="83"/>
        <end position="95"/>
    </location>
</feature>
<dbReference type="Proteomes" id="UP000010931">
    <property type="component" value="Unassembled WGS sequence"/>
</dbReference>
<keyword evidence="2" id="KW-0812">Transmembrane</keyword>
<evidence type="ECO:0000313" key="3">
    <source>
        <dbReference type="EMBL" id="ELP66131.1"/>
    </source>
</evidence>
<protein>
    <submittedName>
        <fullName evidence="3">Integral membrane protein</fullName>
    </submittedName>
</protein>
<feature type="transmembrane region" description="Helical" evidence="2">
    <location>
        <begin position="186"/>
        <end position="204"/>
    </location>
</feature>
<keyword evidence="2" id="KW-1133">Transmembrane helix</keyword>
<evidence type="ECO:0000313" key="4">
    <source>
        <dbReference type="Proteomes" id="UP000010931"/>
    </source>
</evidence>
<reference evidence="3 4" key="1">
    <citation type="journal article" date="2011" name="Plasmid">
        <title>Streptomyces turgidiscabies Car8 contains a modular pathogenicity island that shares virulence genes with other actinobacterial plant pathogens.</title>
        <authorList>
            <person name="Huguet-Tapia J.C."/>
            <person name="Badger J.H."/>
            <person name="Loria R."/>
            <person name="Pettis G.S."/>
        </authorList>
    </citation>
    <scope>NUCLEOTIDE SEQUENCE [LARGE SCALE GENOMIC DNA]</scope>
    <source>
        <strain evidence="3 4">Car8</strain>
    </source>
</reference>
<feature type="region of interest" description="Disordered" evidence="1">
    <location>
        <begin position="36"/>
        <end position="130"/>
    </location>
</feature>
<feature type="transmembrane region" description="Helical" evidence="2">
    <location>
        <begin position="354"/>
        <end position="372"/>
    </location>
</feature>
<feature type="transmembrane region" description="Helical" evidence="2">
    <location>
        <begin position="292"/>
        <end position="316"/>
    </location>
</feature>
<accession>L7F568</accession>
<dbReference type="EMBL" id="AEJB01000361">
    <property type="protein sequence ID" value="ELP66131.1"/>
    <property type="molecule type" value="Genomic_DNA"/>
</dbReference>
<name>L7F568_STRT8</name>
<evidence type="ECO:0000256" key="2">
    <source>
        <dbReference type="SAM" id="Phobius"/>
    </source>
</evidence>
<feature type="transmembrane region" description="Helical" evidence="2">
    <location>
        <begin position="216"/>
        <end position="234"/>
    </location>
</feature>
<keyword evidence="4" id="KW-1185">Reference proteome</keyword>
<dbReference type="AlphaFoldDB" id="L7F568"/>
<feature type="transmembrane region" description="Helical" evidence="2">
    <location>
        <begin position="323"/>
        <end position="342"/>
    </location>
</feature>
<organism evidence="3 4">
    <name type="scientific">Streptomyces turgidiscabies (strain Car8)</name>
    <dbReference type="NCBI Taxonomy" id="698760"/>
    <lineage>
        <taxon>Bacteria</taxon>
        <taxon>Bacillati</taxon>
        <taxon>Actinomycetota</taxon>
        <taxon>Actinomycetes</taxon>
        <taxon>Kitasatosporales</taxon>
        <taxon>Streptomycetaceae</taxon>
        <taxon>Streptomyces</taxon>
    </lineage>
</organism>
<evidence type="ECO:0000256" key="1">
    <source>
        <dbReference type="SAM" id="MobiDB-lite"/>
    </source>
</evidence>
<sequence length="660" mass="70262">MEPADDLAGVVLQQRSSRVSQLAVGSSWGFGRPSPVSHLAAQPLQPYPKPPGPPILRTTRAGPRQEGRTALSLVSVHIGNRAPGREPAPDRRLEPGSEYPSATSPTVENAPAVYGSGRAGSEAGHRGGPCNPAAPEPSIFRWRVPLAATAVAVPLYVLWAAFLATGGGDLAAQLAWTGFMARHPGSAYNLSWYGGIHIFNYSLLAPVAMATFGVRTVSVAAGLAGTWALASLLVRAKVRGALWSALLGALAVWCNVASGRSTFTLGTAVGLLALLALQFSHRRVATVTCAVLAALSACTSPVAGAFLTVAGAAYLLDRQWAKAASLIAPPVLLTGAVTLMFPFTGEQPMSRDKLWIPLILCAALGWAAPRGWRLVRYSAVAYAIGVLVTFSLASPMGANVDRLAMLTGPPVLFAALLTRFPIRAPRHALPHAALATMLVTCAGWMISNTYDDAAASRPLPSWAESTDGVIAALDRLHADRTRVEVVPTRTHREAYLLAPHVNMARGWNRQLDVERGRLFYDGTFSATKYRAWLDRWAVGLVVLPLGQPDGAGLSEASLVKHPPGWLKPVWRDNGWAVYRLQEPEPLVSAPATALRKDEASLVVHMPSPGSTIVRIAYSPWLNAPGACIEHTGVWTRLKAPRRGDYQLGSAYRLPRSDGCG</sequence>
<comment type="caution">
    <text evidence="3">The sequence shown here is derived from an EMBL/GenBank/DDBJ whole genome shotgun (WGS) entry which is preliminary data.</text>
</comment>
<feature type="transmembrane region" description="Helical" evidence="2">
    <location>
        <begin position="146"/>
        <end position="166"/>
    </location>
</feature>
<feature type="transmembrane region" description="Helical" evidence="2">
    <location>
        <begin position="379"/>
        <end position="397"/>
    </location>
</feature>